<reference evidence="2" key="1">
    <citation type="submission" date="2021-01" db="EMBL/GenBank/DDBJ databases">
        <authorList>
            <person name="Corre E."/>
            <person name="Pelletier E."/>
            <person name="Niang G."/>
            <person name="Scheremetjew M."/>
            <person name="Finn R."/>
            <person name="Kale V."/>
            <person name="Holt S."/>
            <person name="Cochrane G."/>
            <person name="Meng A."/>
            <person name="Brown T."/>
            <person name="Cohen L."/>
        </authorList>
    </citation>
    <scope>NUCLEOTIDE SEQUENCE</scope>
    <source>
        <strain evidence="2">SL-175</strain>
    </source>
</reference>
<organism evidence="2">
    <name type="scientific">Mantoniella antarctica</name>
    <dbReference type="NCBI Taxonomy" id="81844"/>
    <lineage>
        <taxon>Eukaryota</taxon>
        <taxon>Viridiplantae</taxon>
        <taxon>Chlorophyta</taxon>
        <taxon>Mamiellophyceae</taxon>
        <taxon>Mamiellales</taxon>
        <taxon>Mamiellaceae</taxon>
        <taxon>Mantoniella</taxon>
    </lineage>
</organism>
<evidence type="ECO:0000313" key="2">
    <source>
        <dbReference type="EMBL" id="CAD8710592.1"/>
    </source>
</evidence>
<protein>
    <submittedName>
        <fullName evidence="2">Uncharacterized protein</fullName>
    </submittedName>
</protein>
<name>A0A7S0SLK8_9CHLO</name>
<accession>A0A7S0SLK8</accession>
<evidence type="ECO:0000256" key="1">
    <source>
        <dbReference type="SAM" id="MobiDB-lite"/>
    </source>
</evidence>
<sequence>MGKQSEAAAAGARHSRLRATGSRGVHYGQMVRGGGVSKGSSDGTSHGAIGGTSQAGVTNDDLYQAGVRAAAAEASVLADSARTVAATVFLDVSDGAAALNVGGAAVYPTPGRLVVTVRHSRSGDSLTSLATTMAAAAAAETKAAVVDAPLVSAAAAPLLFSMDPDPTGTFPNALRLRSLQKFTAVTVWYSDAQRVSDAERGAARALLDAQQDACRAP</sequence>
<dbReference type="EMBL" id="HBFC01022159">
    <property type="protein sequence ID" value="CAD8710592.1"/>
    <property type="molecule type" value="Transcribed_RNA"/>
</dbReference>
<proteinExistence type="predicted"/>
<feature type="region of interest" description="Disordered" evidence="1">
    <location>
        <begin position="1"/>
        <end position="53"/>
    </location>
</feature>
<gene>
    <name evidence="2" type="ORF">MANT1106_LOCUS13278</name>
</gene>
<dbReference type="AlphaFoldDB" id="A0A7S0SLK8"/>